<feature type="signal peptide" evidence="1">
    <location>
        <begin position="1"/>
        <end position="24"/>
    </location>
</feature>
<keyword evidence="1" id="KW-0732">Signal</keyword>
<sequence length="173" mass="18296">MATTRLLTIGIALLLSGAGAPALAQEAANPFTNDGAISTGEPPRARLKPEAVRIVVSAADCRRLIPHEPSPDVTYQPGVDAHGDPVAPADLPGSTVLADRLRETEIAFDLTLNPLLFAGNQRLAEDFDEAVVDFGRVRFDRRTGALTLDGETLRDPATAAIADACRARLSDTE</sequence>
<accession>A0A8J7V2A1</accession>
<name>A0A8J7V2A1_9PROT</name>
<dbReference type="RefSeq" id="WP_210680128.1">
    <property type="nucleotide sequence ID" value="NZ_JAGMWN010000001.1"/>
</dbReference>
<evidence type="ECO:0000313" key="3">
    <source>
        <dbReference type="Proteomes" id="UP000672602"/>
    </source>
</evidence>
<keyword evidence="3" id="KW-1185">Reference proteome</keyword>
<dbReference type="AlphaFoldDB" id="A0A8J7V2A1"/>
<gene>
    <name evidence="2" type="ORF">KAJ83_00875</name>
</gene>
<dbReference type="EMBL" id="JAGMWN010000001">
    <property type="protein sequence ID" value="MBP5855544.1"/>
    <property type="molecule type" value="Genomic_DNA"/>
</dbReference>
<organism evidence="2 3">
    <name type="scientific">Marivibrio halodurans</name>
    <dbReference type="NCBI Taxonomy" id="2039722"/>
    <lineage>
        <taxon>Bacteria</taxon>
        <taxon>Pseudomonadati</taxon>
        <taxon>Pseudomonadota</taxon>
        <taxon>Alphaproteobacteria</taxon>
        <taxon>Rhodospirillales</taxon>
        <taxon>Rhodospirillaceae</taxon>
        <taxon>Marivibrio</taxon>
    </lineage>
</organism>
<evidence type="ECO:0000313" key="2">
    <source>
        <dbReference type="EMBL" id="MBP5855544.1"/>
    </source>
</evidence>
<feature type="chain" id="PRO_5035149645" evidence="1">
    <location>
        <begin position="25"/>
        <end position="173"/>
    </location>
</feature>
<dbReference type="Proteomes" id="UP000672602">
    <property type="component" value="Unassembled WGS sequence"/>
</dbReference>
<reference evidence="2" key="1">
    <citation type="submission" date="2021-04" db="EMBL/GenBank/DDBJ databases">
        <authorList>
            <person name="Zhang D.-C."/>
        </authorList>
    </citation>
    <scope>NUCLEOTIDE SEQUENCE</scope>
    <source>
        <strain evidence="2">CGMCC 1.15697</strain>
    </source>
</reference>
<protein>
    <submittedName>
        <fullName evidence="2">Uncharacterized protein</fullName>
    </submittedName>
</protein>
<proteinExistence type="predicted"/>
<evidence type="ECO:0000256" key="1">
    <source>
        <dbReference type="SAM" id="SignalP"/>
    </source>
</evidence>
<comment type="caution">
    <text evidence="2">The sequence shown here is derived from an EMBL/GenBank/DDBJ whole genome shotgun (WGS) entry which is preliminary data.</text>
</comment>